<name>A0A8H4KU48_9HYPO</name>
<dbReference type="PANTHER" id="PTHR37981">
    <property type="entry name" value="LIPASE 2"/>
    <property type="match status" value="1"/>
</dbReference>
<feature type="domain" description="SGNH hydrolase-type esterase" evidence="3">
    <location>
        <begin position="30"/>
        <end position="182"/>
    </location>
</feature>
<evidence type="ECO:0000313" key="4">
    <source>
        <dbReference type="EMBL" id="KAF4456267.1"/>
    </source>
</evidence>
<dbReference type="Gene3D" id="3.40.50.1110">
    <property type="entry name" value="SGNH hydrolase"/>
    <property type="match status" value="1"/>
</dbReference>
<dbReference type="InterPro" id="IPR013830">
    <property type="entry name" value="SGNH_hydro"/>
</dbReference>
<feature type="region of interest" description="Disordered" evidence="1">
    <location>
        <begin position="377"/>
        <end position="415"/>
    </location>
</feature>
<keyword evidence="5" id="KW-1185">Reference proteome</keyword>
<dbReference type="Pfam" id="PF13472">
    <property type="entry name" value="Lipase_GDSL_2"/>
    <property type="match status" value="1"/>
</dbReference>
<dbReference type="GO" id="GO:0006629">
    <property type="term" value="P:lipid metabolic process"/>
    <property type="evidence" value="ECO:0007669"/>
    <property type="project" value="TreeGrafter"/>
</dbReference>
<dbReference type="EMBL" id="JAADJG010000064">
    <property type="protein sequence ID" value="KAF4456267.1"/>
    <property type="molecule type" value="Genomic_DNA"/>
</dbReference>
<feature type="signal peptide" evidence="2">
    <location>
        <begin position="1"/>
        <end position="23"/>
    </location>
</feature>
<feature type="compositionally biased region" description="Basic and acidic residues" evidence="1">
    <location>
        <begin position="379"/>
        <end position="394"/>
    </location>
</feature>
<evidence type="ECO:0000259" key="3">
    <source>
        <dbReference type="Pfam" id="PF13472"/>
    </source>
</evidence>
<dbReference type="SUPFAM" id="SSF52266">
    <property type="entry name" value="SGNH hydrolase"/>
    <property type="match status" value="1"/>
</dbReference>
<protein>
    <recommendedName>
        <fullName evidence="3">SGNH hydrolase-type esterase domain-containing protein</fullName>
    </recommendedName>
</protein>
<dbReference type="Proteomes" id="UP000605986">
    <property type="component" value="Unassembled WGS sequence"/>
</dbReference>
<dbReference type="OrthoDB" id="1896086at2759"/>
<evidence type="ECO:0000313" key="5">
    <source>
        <dbReference type="Proteomes" id="UP000605986"/>
    </source>
</evidence>
<dbReference type="AlphaFoldDB" id="A0A8H4KU48"/>
<accession>A0A8H4KU48</accession>
<reference evidence="4" key="1">
    <citation type="submission" date="2020-01" db="EMBL/GenBank/DDBJ databases">
        <title>Identification and distribution of gene clusters putatively required for synthesis of sphingolipid metabolism inhibitors in phylogenetically diverse species of the filamentous fungus Fusarium.</title>
        <authorList>
            <person name="Kim H.-S."/>
            <person name="Busman M."/>
            <person name="Brown D.W."/>
            <person name="Divon H."/>
            <person name="Uhlig S."/>
            <person name="Proctor R.H."/>
        </authorList>
    </citation>
    <scope>NUCLEOTIDE SEQUENCE</scope>
    <source>
        <strain evidence="4">NRRL 53441</strain>
    </source>
</reference>
<evidence type="ECO:0000256" key="2">
    <source>
        <dbReference type="SAM" id="SignalP"/>
    </source>
</evidence>
<feature type="chain" id="PRO_5034073914" description="SGNH hydrolase-type esterase domain-containing protein" evidence="2">
    <location>
        <begin position="24"/>
        <end position="415"/>
    </location>
</feature>
<proteinExistence type="predicted"/>
<comment type="caution">
    <text evidence="4">The sequence shown here is derived from an EMBL/GenBank/DDBJ whole genome shotgun (WGS) entry which is preliminary data.</text>
</comment>
<gene>
    <name evidence="4" type="ORF">F53441_1561</name>
</gene>
<organism evidence="4 5">
    <name type="scientific">Fusarium austroafricanum</name>
    <dbReference type="NCBI Taxonomy" id="2364996"/>
    <lineage>
        <taxon>Eukaryota</taxon>
        <taxon>Fungi</taxon>
        <taxon>Dikarya</taxon>
        <taxon>Ascomycota</taxon>
        <taxon>Pezizomycotina</taxon>
        <taxon>Sordariomycetes</taxon>
        <taxon>Hypocreomycetidae</taxon>
        <taxon>Hypocreales</taxon>
        <taxon>Nectriaceae</taxon>
        <taxon>Fusarium</taxon>
        <taxon>Fusarium concolor species complex</taxon>
    </lineage>
</organism>
<dbReference type="CDD" id="cd01823">
    <property type="entry name" value="SEST_like"/>
    <property type="match status" value="1"/>
</dbReference>
<dbReference type="PANTHER" id="PTHR37981:SF1">
    <property type="entry name" value="SGNH HYDROLASE-TYPE ESTERASE DOMAIN-CONTAINING PROTEIN"/>
    <property type="match status" value="1"/>
</dbReference>
<keyword evidence="2" id="KW-0732">Signal</keyword>
<dbReference type="InterPro" id="IPR036514">
    <property type="entry name" value="SGNH_hydro_sf"/>
</dbReference>
<evidence type="ECO:0000256" key="1">
    <source>
        <dbReference type="SAM" id="MobiDB-lite"/>
    </source>
</evidence>
<dbReference type="InterPro" id="IPR037460">
    <property type="entry name" value="SEST-like"/>
</dbReference>
<sequence length="415" mass="46680">MLSSQIFLLWALSLVSLPLLSAAAQFPWAAIGDSFSAGPGAGKPYGTDSGSCMRRDGSYPAQLKHRFPYPNNVLQFLSCTGDKVPGLLEQLPQMNHYQKVVTLSIGGNDVGFSKILRACVFKPGGPIADDCDETIKSVREERINGDKLVNTLKQGYMAVTSRLTGDHTRIVLVQLYPNFFNEYTDWCDDQTMGMIPQYKPLLDKELRRKLNQLGNDVRREIIRAITEHRKRVPANEKWIILDEYDKVYPGHRFCEAHHKTLDNDDVWFFTPKGNDSPVQVREYLDVLAEYDPNTCKDHPNYDDFVFGWHCDQARYLEFVQKNSTSDNDSGDTHNLAKRIPVFIAEPLIKGFHPKTAAFKVISELNYRAIADNVRPDVQVPDKELKHKAGDKGQSDGKGNGHNTTSGDAAATTWQG</sequence>
<feature type="compositionally biased region" description="Polar residues" evidence="1">
    <location>
        <begin position="400"/>
        <end position="415"/>
    </location>
</feature>
<dbReference type="GO" id="GO:0016788">
    <property type="term" value="F:hydrolase activity, acting on ester bonds"/>
    <property type="evidence" value="ECO:0007669"/>
    <property type="project" value="InterPro"/>
</dbReference>